<reference evidence="1 2" key="1">
    <citation type="submission" date="2021-03" db="EMBL/GenBank/DDBJ databases">
        <title>novel species in genus Cellulomonas.</title>
        <authorList>
            <person name="Zhang G."/>
        </authorList>
    </citation>
    <scope>NUCLEOTIDE SEQUENCE [LARGE SCALE GENOMIC DNA]</scope>
    <source>
        <strain evidence="2">zg-ZUI188</strain>
    </source>
</reference>
<dbReference type="SUPFAM" id="SSF55961">
    <property type="entry name" value="Bet v1-like"/>
    <property type="match status" value="1"/>
</dbReference>
<protein>
    <recommendedName>
        <fullName evidence="3">Coenzyme Q-binding protein COQ10 START domain-containing protein</fullName>
    </recommendedName>
</protein>
<proteinExistence type="predicted"/>
<organism evidence="1 2">
    <name type="scientific">Cellulomonas fengjieae</name>
    <dbReference type="NCBI Taxonomy" id="2819978"/>
    <lineage>
        <taxon>Bacteria</taxon>
        <taxon>Bacillati</taxon>
        <taxon>Actinomycetota</taxon>
        <taxon>Actinomycetes</taxon>
        <taxon>Micrococcales</taxon>
        <taxon>Cellulomonadaceae</taxon>
        <taxon>Cellulomonas</taxon>
    </lineage>
</organism>
<evidence type="ECO:0000313" key="1">
    <source>
        <dbReference type="EMBL" id="MBO3086316.1"/>
    </source>
</evidence>
<dbReference type="EMBL" id="JAGFBM010000009">
    <property type="protein sequence ID" value="MBO3086316.1"/>
    <property type="molecule type" value="Genomic_DNA"/>
</dbReference>
<keyword evidence="2" id="KW-1185">Reference proteome</keyword>
<comment type="caution">
    <text evidence="1">The sequence shown here is derived from an EMBL/GenBank/DDBJ whole genome shotgun (WGS) entry which is preliminary data.</text>
</comment>
<name>A0ABS3SMY8_9CELL</name>
<sequence>MVTAEQEGHWRSVQTHAGTWTHEETWHFTDAPDGRTTVRITGWHLRPKAAGTSTALQSALNGLAADALNRLAERVAERA</sequence>
<evidence type="ECO:0008006" key="3">
    <source>
        <dbReference type="Google" id="ProtNLM"/>
    </source>
</evidence>
<gene>
    <name evidence="1" type="ORF">J4035_16855</name>
</gene>
<dbReference type="Proteomes" id="UP000678317">
    <property type="component" value="Unassembled WGS sequence"/>
</dbReference>
<accession>A0ABS3SMY8</accession>
<evidence type="ECO:0000313" key="2">
    <source>
        <dbReference type="Proteomes" id="UP000678317"/>
    </source>
</evidence>
<dbReference type="RefSeq" id="WP_208290361.1">
    <property type="nucleotide sequence ID" value="NZ_CP074404.1"/>
</dbReference>